<dbReference type="GeneID" id="125422590"/>
<evidence type="ECO:0000259" key="5">
    <source>
        <dbReference type="Pfam" id="PF00931"/>
    </source>
</evidence>
<keyword evidence="7" id="KW-1185">Reference proteome</keyword>
<dbReference type="CDD" id="cd14798">
    <property type="entry name" value="RX-CC_like"/>
    <property type="match status" value="1"/>
</dbReference>
<dbReference type="PANTHER" id="PTHR36766:SF38">
    <property type="entry name" value="DISEASE RESISTANCE PROTEIN RGA3"/>
    <property type="match status" value="1"/>
</dbReference>
<dbReference type="RefSeq" id="XP_060670931.1">
    <property type="nucleotide sequence ID" value="XM_060814948.1"/>
</dbReference>
<dbReference type="Pfam" id="PF00931">
    <property type="entry name" value="NB-ARC"/>
    <property type="match status" value="1"/>
</dbReference>
<evidence type="ECO:0000256" key="2">
    <source>
        <dbReference type="ARBA" id="ARBA00022741"/>
    </source>
</evidence>
<keyword evidence="4" id="KW-0067">ATP-binding</keyword>
<accession>A0ABM4A2H0</accession>
<dbReference type="InterPro" id="IPR002182">
    <property type="entry name" value="NB-ARC"/>
</dbReference>
<keyword evidence="1" id="KW-0677">Repeat</keyword>
<dbReference type="InterPro" id="IPR041118">
    <property type="entry name" value="Rx_N"/>
</dbReference>
<sequence length="378" mass="42595">MAEIILSSVAEGILGMLGSLGAEEIRLLWGVKDELEQLQDTVSAIKAVLLDAEEKQNHNNQVKVWLQSLQEVVLDADDLVNDLSYEALRKSLMPGNNMVKQVRTFFSSSNQLGFRHKMGRKIKDVRKKLAAIGNDRIHLNLEDHHGETKVVNRLRDHTHFFVSEKEVIGRDDDRIEILNLLLDAKTKENLSVIPIVGIGGLGKTTLAKLVFNDEQVQKHFDLRLWVCVSDNFDVKSLVEKIIKSANVELNTNKEMEQLQQILHEKINGKRYLLVLDDIWNEEQEKWDCLKSLLLNGVEGSEVIVTTRSEIVARITGTMKAYGLKAMDKEKSRALFKKIALEQGRESNISSNISEIGKHIVNKCGGIPLAIKTRGGLLH</sequence>
<dbReference type="Pfam" id="PF18052">
    <property type="entry name" value="Rx_N"/>
    <property type="match status" value="1"/>
</dbReference>
<evidence type="ECO:0000313" key="8">
    <source>
        <dbReference type="RefSeq" id="XP_060670931.1"/>
    </source>
</evidence>
<dbReference type="PANTHER" id="PTHR36766">
    <property type="entry name" value="PLANT BROAD-SPECTRUM MILDEW RESISTANCE PROTEIN RPW8"/>
    <property type="match status" value="1"/>
</dbReference>
<reference evidence="8" key="1">
    <citation type="submission" date="2025-08" db="UniProtKB">
        <authorList>
            <consortium name="RefSeq"/>
        </authorList>
    </citation>
    <scope>IDENTIFICATION</scope>
    <source>
        <tissue evidence="8">Seedling</tissue>
    </source>
</reference>
<evidence type="ECO:0000313" key="7">
    <source>
        <dbReference type="Proteomes" id="UP001652623"/>
    </source>
</evidence>
<dbReference type="SUPFAM" id="SSF52540">
    <property type="entry name" value="P-loop containing nucleoside triphosphate hydrolases"/>
    <property type="match status" value="1"/>
</dbReference>
<dbReference type="InterPro" id="IPR027417">
    <property type="entry name" value="P-loop_NTPase"/>
</dbReference>
<keyword evidence="2" id="KW-0547">Nucleotide-binding</keyword>
<dbReference type="InterPro" id="IPR042197">
    <property type="entry name" value="Apaf_helical"/>
</dbReference>
<evidence type="ECO:0000259" key="6">
    <source>
        <dbReference type="Pfam" id="PF18052"/>
    </source>
</evidence>
<gene>
    <name evidence="8" type="primary">LOC125422590</name>
</gene>
<protein>
    <submittedName>
        <fullName evidence="8">Disease resistance protein RGA4</fullName>
    </submittedName>
</protein>
<organism evidence="7 8">
    <name type="scientific">Ziziphus jujuba</name>
    <name type="common">Chinese jujube</name>
    <name type="synonym">Ziziphus sativa</name>
    <dbReference type="NCBI Taxonomy" id="326968"/>
    <lineage>
        <taxon>Eukaryota</taxon>
        <taxon>Viridiplantae</taxon>
        <taxon>Streptophyta</taxon>
        <taxon>Embryophyta</taxon>
        <taxon>Tracheophyta</taxon>
        <taxon>Spermatophyta</taxon>
        <taxon>Magnoliopsida</taxon>
        <taxon>eudicotyledons</taxon>
        <taxon>Gunneridae</taxon>
        <taxon>Pentapetalae</taxon>
        <taxon>rosids</taxon>
        <taxon>fabids</taxon>
        <taxon>Rosales</taxon>
        <taxon>Rhamnaceae</taxon>
        <taxon>Paliureae</taxon>
        <taxon>Ziziphus</taxon>
    </lineage>
</organism>
<evidence type="ECO:0000256" key="3">
    <source>
        <dbReference type="ARBA" id="ARBA00022821"/>
    </source>
</evidence>
<dbReference type="InterPro" id="IPR038005">
    <property type="entry name" value="RX-like_CC"/>
</dbReference>
<dbReference type="Gene3D" id="3.40.50.300">
    <property type="entry name" value="P-loop containing nucleotide triphosphate hydrolases"/>
    <property type="match status" value="1"/>
</dbReference>
<dbReference type="Gene3D" id="1.20.5.4130">
    <property type="match status" value="1"/>
</dbReference>
<evidence type="ECO:0000256" key="4">
    <source>
        <dbReference type="ARBA" id="ARBA00022840"/>
    </source>
</evidence>
<keyword evidence="3" id="KW-0611">Plant defense</keyword>
<dbReference type="Gene3D" id="1.10.8.430">
    <property type="entry name" value="Helical domain of apoptotic protease-activating factors"/>
    <property type="match status" value="1"/>
</dbReference>
<dbReference type="PRINTS" id="PR00364">
    <property type="entry name" value="DISEASERSIST"/>
</dbReference>
<feature type="domain" description="Disease resistance N-terminal" evidence="6">
    <location>
        <begin position="13"/>
        <end position="100"/>
    </location>
</feature>
<evidence type="ECO:0000256" key="1">
    <source>
        <dbReference type="ARBA" id="ARBA00022737"/>
    </source>
</evidence>
<proteinExistence type="predicted"/>
<name>A0ABM4A2H0_ZIZJJ</name>
<dbReference type="Proteomes" id="UP001652623">
    <property type="component" value="Chromosome 2"/>
</dbReference>
<feature type="domain" description="NB-ARC" evidence="5">
    <location>
        <begin position="187"/>
        <end position="342"/>
    </location>
</feature>